<gene>
    <name evidence="6" type="ORF">AAG570_002066</name>
</gene>
<evidence type="ECO:0000256" key="3">
    <source>
        <dbReference type="ARBA" id="ARBA00022741"/>
    </source>
</evidence>
<dbReference type="Gene3D" id="2.130.10.10">
    <property type="entry name" value="YVTN repeat-like/Quinoprotein amine dehydrogenase"/>
    <property type="match status" value="3"/>
</dbReference>
<dbReference type="PANTHER" id="PTHR17583">
    <property type="entry name" value="PHOSPHOINOSITIDE 3-KINASE REGULATORY SUBUNIT 4"/>
    <property type="match status" value="1"/>
</dbReference>
<feature type="repeat" description="WD" evidence="4">
    <location>
        <begin position="291"/>
        <end position="314"/>
    </location>
</feature>
<proteinExistence type="predicted"/>
<evidence type="ECO:0000313" key="7">
    <source>
        <dbReference type="Proteomes" id="UP001558652"/>
    </source>
</evidence>
<dbReference type="InterPro" id="IPR001680">
    <property type="entry name" value="WD40_rpt"/>
</dbReference>
<dbReference type="Proteomes" id="UP001558652">
    <property type="component" value="Unassembled WGS sequence"/>
</dbReference>
<evidence type="ECO:0000256" key="5">
    <source>
        <dbReference type="SAM" id="MobiDB-lite"/>
    </source>
</evidence>
<dbReference type="PANTHER" id="PTHR17583:SF0">
    <property type="entry name" value="PHOSPHOINOSITIDE 3-KINASE REGULATORY SUBUNIT 4"/>
    <property type="match status" value="1"/>
</dbReference>
<feature type="non-terminal residue" evidence="6">
    <location>
        <position position="1"/>
    </location>
</feature>
<comment type="caution">
    <text evidence="6">The sequence shown here is derived from an EMBL/GenBank/DDBJ whole genome shotgun (WGS) entry which is preliminary data.</text>
</comment>
<keyword evidence="7" id="KW-1185">Reference proteome</keyword>
<evidence type="ECO:0000256" key="1">
    <source>
        <dbReference type="ARBA" id="ARBA00022574"/>
    </source>
</evidence>
<dbReference type="InterPro" id="IPR045162">
    <property type="entry name" value="Vps15-like"/>
</dbReference>
<dbReference type="InterPro" id="IPR036322">
    <property type="entry name" value="WD40_repeat_dom_sf"/>
</dbReference>
<dbReference type="EMBL" id="JBFDAA010000011">
    <property type="protein sequence ID" value="KAL1124298.1"/>
    <property type="molecule type" value="Genomic_DNA"/>
</dbReference>
<dbReference type="Pfam" id="PF00400">
    <property type="entry name" value="WD40"/>
    <property type="match status" value="2"/>
</dbReference>
<reference evidence="6 7" key="1">
    <citation type="submission" date="2024-07" db="EMBL/GenBank/DDBJ databases">
        <title>Chromosome-level genome assembly of the water stick insect Ranatra chinensis (Heteroptera: Nepidae).</title>
        <authorList>
            <person name="Liu X."/>
        </authorList>
    </citation>
    <scope>NUCLEOTIDE SEQUENCE [LARGE SCALE GENOMIC DNA]</scope>
    <source>
        <strain evidence="6">Cailab_2021Rc</strain>
        <tissue evidence="6">Muscle</tissue>
    </source>
</reference>
<keyword evidence="1 4" id="KW-0853">WD repeat</keyword>
<dbReference type="SMART" id="SM00320">
    <property type="entry name" value="WD40"/>
    <property type="match status" value="5"/>
</dbReference>
<accession>A0ABD0YWU6</accession>
<feature type="repeat" description="WD" evidence="4">
    <location>
        <begin position="32"/>
        <end position="63"/>
    </location>
</feature>
<dbReference type="AlphaFoldDB" id="A0ABD0YWU6"/>
<feature type="repeat" description="WD" evidence="4">
    <location>
        <begin position="372"/>
        <end position="405"/>
    </location>
</feature>
<protein>
    <recommendedName>
        <fullName evidence="8">Phosphoinositide 3-kinase regulatory subunit 4</fullName>
    </recommendedName>
</protein>
<dbReference type="InterPro" id="IPR020472">
    <property type="entry name" value="WD40_PAC1"/>
</dbReference>
<sequence length="405" mass="44161">LLRGQQWADKLIGQPVLSPPGWRLRPALVSHLHGHTAPVTRLVTLPKAILASCSGDGCVRIWDCGKMESRNIANRARQVYNTHSGPLLGMTLCNNNTCLAMASRLGAIIVLKIEANKMSALDCRQLDLEEEGPPVDIAHFDPGSQSVLVYPTVYGYVIGWDLRAPGIAWKLENDLRQGVITAMHMDSRQCCLSLGTSSGFHTCWDLRFHLPIATIQHPSGSRVRRLTGHPTEPSWLISAAVGNDEVSLWDIESESRRTVLWGSSTPPLSHTQGNSHSVCALYSGIIDRTPFLLTGGTDHRVRYWDLDNLDSSYVAIPAGSDSPGQCTYSYNCRQIDGTHVVQEIQSRSQSGGGRRGPGSGEECPRAGPDQPATGHHNAITDITLCQATQCFMVTGARDGVIKVWK</sequence>
<evidence type="ECO:0008006" key="8">
    <source>
        <dbReference type="Google" id="ProtNLM"/>
    </source>
</evidence>
<dbReference type="PRINTS" id="PR00320">
    <property type="entry name" value="GPROTEINBRPT"/>
</dbReference>
<keyword evidence="3" id="KW-0547">Nucleotide-binding</keyword>
<evidence type="ECO:0000313" key="6">
    <source>
        <dbReference type="EMBL" id="KAL1124298.1"/>
    </source>
</evidence>
<dbReference type="PROSITE" id="PS50082">
    <property type="entry name" value="WD_REPEATS_2"/>
    <property type="match status" value="3"/>
</dbReference>
<dbReference type="GO" id="GO:0000166">
    <property type="term" value="F:nucleotide binding"/>
    <property type="evidence" value="ECO:0007669"/>
    <property type="project" value="UniProtKB-KW"/>
</dbReference>
<keyword evidence="2" id="KW-0677">Repeat</keyword>
<name>A0ABD0YWU6_9HEMI</name>
<dbReference type="InterPro" id="IPR015943">
    <property type="entry name" value="WD40/YVTN_repeat-like_dom_sf"/>
</dbReference>
<evidence type="ECO:0000256" key="4">
    <source>
        <dbReference type="PROSITE-ProRule" id="PRU00221"/>
    </source>
</evidence>
<dbReference type="PROSITE" id="PS50294">
    <property type="entry name" value="WD_REPEATS_REGION"/>
    <property type="match status" value="2"/>
</dbReference>
<feature type="compositionally biased region" description="Gly residues" evidence="5">
    <location>
        <begin position="350"/>
        <end position="359"/>
    </location>
</feature>
<evidence type="ECO:0000256" key="2">
    <source>
        <dbReference type="ARBA" id="ARBA00022737"/>
    </source>
</evidence>
<dbReference type="SUPFAM" id="SSF50978">
    <property type="entry name" value="WD40 repeat-like"/>
    <property type="match status" value="1"/>
</dbReference>
<feature type="region of interest" description="Disordered" evidence="5">
    <location>
        <begin position="345"/>
        <end position="375"/>
    </location>
</feature>
<organism evidence="6 7">
    <name type="scientific">Ranatra chinensis</name>
    <dbReference type="NCBI Taxonomy" id="642074"/>
    <lineage>
        <taxon>Eukaryota</taxon>
        <taxon>Metazoa</taxon>
        <taxon>Ecdysozoa</taxon>
        <taxon>Arthropoda</taxon>
        <taxon>Hexapoda</taxon>
        <taxon>Insecta</taxon>
        <taxon>Pterygota</taxon>
        <taxon>Neoptera</taxon>
        <taxon>Paraneoptera</taxon>
        <taxon>Hemiptera</taxon>
        <taxon>Heteroptera</taxon>
        <taxon>Panheteroptera</taxon>
        <taxon>Nepomorpha</taxon>
        <taxon>Nepidae</taxon>
        <taxon>Ranatrinae</taxon>
        <taxon>Ranatra</taxon>
    </lineage>
</organism>